<dbReference type="InterPro" id="IPR026444">
    <property type="entry name" value="Secre_tail"/>
</dbReference>
<comment type="caution">
    <text evidence="3">The sequence shown here is derived from an EMBL/GenBank/DDBJ whole genome shotgun (WGS) entry which is preliminary data.</text>
</comment>
<feature type="domain" description="Secretion system C-terminal sorting" evidence="2">
    <location>
        <begin position="421"/>
        <end position="491"/>
    </location>
</feature>
<evidence type="ECO:0000313" key="4">
    <source>
        <dbReference type="Proteomes" id="UP001184861"/>
    </source>
</evidence>
<dbReference type="Proteomes" id="UP001184861">
    <property type="component" value="Unassembled WGS sequence"/>
</dbReference>
<evidence type="ECO:0000256" key="1">
    <source>
        <dbReference type="ARBA" id="ARBA00022729"/>
    </source>
</evidence>
<dbReference type="GO" id="GO:0004553">
    <property type="term" value="F:hydrolase activity, hydrolyzing O-glycosyl compounds"/>
    <property type="evidence" value="ECO:0007669"/>
    <property type="project" value="UniProtKB-ARBA"/>
</dbReference>
<evidence type="ECO:0000259" key="2">
    <source>
        <dbReference type="Pfam" id="PF18962"/>
    </source>
</evidence>
<dbReference type="Pfam" id="PF13385">
    <property type="entry name" value="Laminin_G_3"/>
    <property type="match status" value="1"/>
</dbReference>
<reference evidence="3" key="1">
    <citation type="submission" date="2023-07" db="EMBL/GenBank/DDBJ databases">
        <title>Sorghum-associated microbial communities from plants grown in Nebraska, USA.</title>
        <authorList>
            <person name="Schachtman D."/>
        </authorList>
    </citation>
    <scope>NUCLEOTIDE SEQUENCE</scope>
    <source>
        <strain evidence="3">DS2360</strain>
    </source>
</reference>
<dbReference type="GO" id="GO:0005975">
    <property type="term" value="P:carbohydrate metabolic process"/>
    <property type="evidence" value="ECO:0007669"/>
    <property type="project" value="UniProtKB-ARBA"/>
</dbReference>
<proteinExistence type="predicted"/>
<organism evidence="3 4">
    <name type="scientific">Chryseobacterium rhizosphaerae</name>
    <dbReference type="NCBI Taxonomy" id="395937"/>
    <lineage>
        <taxon>Bacteria</taxon>
        <taxon>Pseudomonadati</taxon>
        <taxon>Bacteroidota</taxon>
        <taxon>Flavobacteriia</taxon>
        <taxon>Flavobacteriales</taxon>
        <taxon>Weeksellaceae</taxon>
        <taxon>Chryseobacterium group</taxon>
        <taxon>Chryseobacterium</taxon>
    </lineage>
</organism>
<dbReference type="InterPro" id="IPR013320">
    <property type="entry name" value="ConA-like_dom_sf"/>
</dbReference>
<sequence length="494" mass="54695">MKTNVLTGFRIMKSVLSLILLFVMNTWSFSQTKTYVNNQNSQIYGVCLACSVQNPQNAVGSNEGDFSLMQIPLGAIARIEQTLIFPATTKLNKVIIGIGTGQASLSVQLLGGVAIETFNGNVSNNDYKIVNSELLKIGISNPSKGTIEFIATKPYDRVRVTLNSGLLNLNSGLSIYYAYHIPDGCTFPAFDPLHYYPLNGNTNDIISGTHIISTTNPPSFNNMICHQGINASGTSVNSLKANLSPSLKAAYTIAFWVKTEQKQPNMSSPSLTIDAFAMRFRIRNDSIVLGITPPNFGLEPPLEERSSLSTSTAFHHYVLSSENNRTILYKDGSIVTDNSHFNPIMIDLSQMQAITNLIDGSVIISLDRAQIDEFIVYNKTLTDEEIQALYNSYDRPVISQPGLYSDHKILKNIPIKEDFIISPNPTTGQISIDGNILLLDSDIFITNVSGKEVYRSKYKSKTFDLPSTLPGRVYMLTLQTKDKKVYSRKIILRR</sequence>
<evidence type="ECO:0000313" key="3">
    <source>
        <dbReference type="EMBL" id="MDR6527025.1"/>
    </source>
</evidence>
<dbReference type="RefSeq" id="WP_309946475.1">
    <property type="nucleotide sequence ID" value="NZ_JAVDQY010000002.1"/>
</dbReference>
<dbReference type="EMBL" id="JAVDQY010000002">
    <property type="protein sequence ID" value="MDR6527025.1"/>
    <property type="molecule type" value="Genomic_DNA"/>
</dbReference>
<dbReference type="SUPFAM" id="SSF49899">
    <property type="entry name" value="Concanavalin A-like lectins/glucanases"/>
    <property type="match status" value="1"/>
</dbReference>
<keyword evidence="1" id="KW-0732">Signal</keyword>
<accession>A0AAE3YAM6</accession>
<name>A0AAE3YAM6_9FLAO</name>
<dbReference type="NCBIfam" id="TIGR04183">
    <property type="entry name" value="Por_Secre_tail"/>
    <property type="match status" value="1"/>
</dbReference>
<dbReference type="Pfam" id="PF18962">
    <property type="entry name" value="Por_Secre_tail"/>
    <property type="match status" value="1"/>
</dbReference>
<dbReference type="AlphaFoldDB" id="A0AAE3YAM6"/>
<gene>
    <name evidence="3" type="ORF">J2787_002405</name>
</gene>
<dbReference type="Gene3D" id="2.60.120.200">
    <property type="match status" value="1"/>
</dbReference>
<protein>
    <recommendedName>
        <fullName evidence="2">Secretion system C-terminal sorting domain-containing protein</fullName>
    </recommendedName>
</protein>